<proteinExistence type="inferred from homology"/>
<keyword evidence="5 8" id="KW-0812">Transmembrane</keyword>
<dbReference type="PANTHER" id="PTHR30012:SF0">
    <property type="entry name" value="TYPE II SECRETION SYSTEM PROTEIN F-RELATED"/>
    <property type="match status" value="1"/>
</dbReference>
<keyword evidence="6 8" id="KW-1133">Transmembrane helix</keyword>
<dbReference type="Pfam" id="PF00482">
    <property type="entry name" value="T2SSF"/>
    <property type="match status" value="2"/>
</dbReference>
<reference evidence="10" key="1">
    <citation type="journal article" date="2020" name="mSystems">
        <title>Genome- and Community-Level Interaction Insights into Carbon Utilization and Element Cycling Functions of Hydrothermarchaeota in Hydrothermal Sediment.</title>
        <authorList>
            <person name="Zhou Z."/>
            <person name="Liu Y."/>
            <person name="Xu W."/>
            <person name="Pan J."/>
            <person name="Luo Z.H."/>
            <person name="Li M."/>
        </authorList>
    </citation>
    <scope>NUCLEOTIDE SEQUENCE [LARGE SCALE GENOMIC DNA]</scope>
    <source>
        <strain evidence="10">HyVt-456</strain>
    </source>
</reference>
<dbReference type="InterPro" id="IPR018076">
    <property type="entry name" value="T2SS_GspF_dom"/>
</dbReference>
<evidence type="ECO:0000259" key="9">
    <source>
        <dbReference type="Pfam" id="PF00482"/>
    </source>
</evidence>
<feature type="domain" description="Type II secretion system protein GspF" evidence="9">
    <location>
        <begin position="66"/>
        <end position="189"/>
    </location>
</feature>
<sequence length="399" mass="44933">MPNFKYKAINSEGKTVESVMLAADQKVVLKQLQKLKMTPVSVTVYNEKKKTRKSRARVDTRYVLMFTKQLFTLLKAGIPIVTCLNVIKEQAEEPGFKDMIGAIAADIEAGSKLSDALAQFPRTFPALYVNSVRVGEISGTMEDTLEQLGAFMEEDDKIKKAVKKALRYPSFVMAGLAGAFVVFTTLVIPNFIPLFEMSGQELPLPTRILMGFYYLFTDYGLIFAISLGLLGAALMSYFKTPAGRYNLDRWRLKIPIMGKLVRKLNISRFSKLLYTMNSTGISILRSFEIIQDTLENQVYKKEVEAIRERVSVGESIAHAIKQSPYFDNLLIIMINIGERSGSLDEMLGNVSEHYYREVGETVENLTSMIEPIVTVVLGFMMLFFALAIFLPMWGMINAF</sequence>
<dbReference type="EMBL" id="DRLD01000243">
    <property type="protein sequence ID" value="HED10774.1"/>
    <property type="molecule type" value="Genomic_DNA"/>
</dbReference>
<gene>
    <name evidence="10" type="ORF">ENJ10_08800</name>
</gene>
<keyword evidence="7 8" id="KW-0472">Membrane</keyword>
<dbReference type="InterPro" id="IPR042094">
    <property type="entry name" value="T2SS_GspF_sf"/>
</dbReference>
<dbReference type="FunFam" id="1.20.81.30:FF:000001">
    <property type="entry name" value="Type II secretion system protein F"/>
    <property type="match status" value="2"/>
</dbReference>
<evidence type="ECO:0000256" key="1">
    <source>
        <dbReference type="ARBA" id="ARBA00004429"/>
    </source>
</evidence>
<feature type="transmembrane region" description="Helical" evidence="8">
    <location>
        <begin position="212"/>
        <end position="238"/>
    </location>
</feature>
<accession>A0A7V1LMK3</accession>
<organism evidence="10">
    <name type="scientific">Caldithrix abyssi</name>
    <dbReference type="NCBI Taxonomy" id="187145"/>
    <lineage>
        <taxon>Bacteria</taxon>
        <taxon>Pseudomonadati</taxon>
        <taxon>Calditrichota</taxon>
        <taxon>Calditrichia</taxon>
        <taxon>Calditrichales</taxon>
        <taxon>Calditrichaceae</taxon>
        <taxon>Caldithrix</taxon>
    </lineage>
</organism>
<dbReference type="GO" id="GO:0005886">
    <property type="term" value="C:plasma membrane"/>
    <property type="evidence" value="ECO:0007669"/>
    <property type="project" value="UniProtKB-SubCell"/>
</dbReference>
<protein>
    <submittedName>
        <fullName evidence="10">Type II secretion system F family protein</fullName>
    </submittedName>
</protein>
<dbReference type="Gene3D" id="1.20.81.30">
    <property type="entry name" value="Type II secretion system (T2SS), domain F"/>
    <property type="match status" value="2"/>
</dbReference>
<name>A0A7V1LMK3_CALAY</name>
<dbReference type="InterPro" id="IPR003004">
    <property type="entry name" value="GspF/PilC"/>
</dbReference>
<feature type="domain" description="Type II secretion system protein GspF" evidence="9">
    <location>
        <begin position="269"/>
        <end position="391"/>
    </location>
</feature>
<dbReference type="Proteomes" id="UP000886005">
    <property type="component" value="Unassembled WGS sequence"/>
</dbReference>
<dbReference type="PANTHER" id="PTHR30012">
    <property type="entry name" value="GENERAL SECRETION PATHWAY PROTEIN"/>
    <property type="match status" value="1"/>
</dbReference>
<comment type="subcellular location">
    <subcellularLocation>
        <location evidence="1">Cell inner membrane</location>
        <topology evidence="1">Multi-pass membrane protein</topology>
    </subcellularLocation>
</comment>
<evidence type="ECO:0000313" key="10">
    <source>
        <dbReference type="EMBL" id="HED10774.1"/>
    </source>
</evidence>
<evidence type="ECO:0000256" key="5">
    <source>
        <dbReference type="ARBA" id="ARBA00022692"/>
    </source>
</evidence>
<evidence type="ECO:0000256" key="8">
    <source>
        <dbReference type="SAM" id="Phobius"/>
    </source>
</evidence>
<evidence type="ECO:0000256" key="4">
    <source>
        <dbReference type="ARBA" id="ARBA00022519"/>
    </source>
</evidence>
<keyword evidence="4" id="KW-0997">Cell inner membrane</keyword>
<evidence type="ECO:0000256" key="3">
    <source>
        <dbReference type="ARBA" id="ARBA00022475"/>
    </source>
</evidence>
<comment type="similarity">
    <text evidence="2">Belongs to the GSP F family.</text>
</comment>
<feature type="transmembrane region" description="Helical" evidence="8">
    <location>
        <begin position="168"/>
        <end position="192"/>
    </location>
</feature>
<dbReference type="AlphaFoldDB" id="A0A7V1LMK3"/>
<feature type="transmembrane region" description="Helical" evidence="8">
    <location>
        <begin position="372"/>
        <end position="396"/>
    </location>
</feature>
<evidence type="ECO:0000256" key="7">
    <source>
        <dbReference type="ARBA" id="ARBA00023136"/>
    </source>
</evidence>
<evidence type="ECO:0000256" key="6">
    <source>
        <dbReference type="ARBA" id="ARBA00022989"/>
    </source>
</evidence>
<comment type="caution">
    <text evidence="10">The sequence shown here is derived from an EMBL/GenBank/DDBJ whole genome shotgun (WGS) entry which is preliminary data.</text>
</comment>
<keyword evidence="3" id="KW-1003">Cell membrane</keyword>
<evidence type="ECO:0000256" key="2">
    <source>
        <dbReference type="ARBA" id="ARBA00005745"/>
    </source>
</evidence>
<dbReference type="PRINTS" id="PR00812">
    <property type="entry name" value="BCTERIALGSPF"/>
</dbReference>